<reference evidence="1" key="1">
    <citation type="journal article" date="2020" name="Stud. Mycol.">
        <title>101 Dothideomycetes genomes: a test case for predicting lifestyles and emergence of pathogens.</title>
        <authorList>
            <person name="Haridas S."/>
            <person name="Albert R."/>
            <person name="Binder M."/>
            <person name="Bloem J."/>
            <person name="Labutti K."/>
            <person name="Salamov A."/>
            <person name="Andreopoulos B."/>
            <person name="Baker S."/>
            <person name="Barry K."/>
            <person name="Bills G."/>
            <person name="Bluhm B."/>
            <person name="Cannon C."/>
            <person name="Castanera R."/>
            <person name="Culley D."/>
            <person name="Daum C."/>
            <person name="Ezra D."/>
            <person name="Gonzalez J."/>
            <person name="Henrissat B."/>
            <person name="Kuo A."/>
            <person name="Liang C."/>
            <person name="Lipzen A."/>
            <person name="Lutzoni F."/>
            <person name="Magnuson J."/>
            <person name="Mondo S."/>
            <person name="Nolan M."/>
            <person name="Ohm R."/>
            <person name="Pangilinan J."/>
            <person name="Park H.-J."/>
            <person name="Ramirez L."/>
            <person name="Alfaro M."/>
            <person name="Sun H."/>
            <person name="Tritt A."/>
            <person name="Yoshinaga Y."/>
            <person name="Zwiers L.-H."/>
            <person name="Turgeon B."/>
            <person name="Goodwin S."/>
            <person name="Spatafora J."/>
            <person name="Crous P."/>
            <person name="Grigoriev I."/>
        </authorList>
    </citation>
    <scope>NUCLEOTIDE SEQUENCE</scope>
    <source>
        <strain evidence="1">CBS 119687</strain>
    </source>
</reference>
<sequence length="183" mass="20517">MREWPPSIVPSAVADKYQQFLYQSSSSHVCRIHGFLSHCIADKSPNFQVSACTYPCFWAEAQPKSSQVKSRQGIHATVQSKVHITARRKKRKSRTLLLHLDLTRRHSHHVPPIYTHRHRNLKSASRMDGYAGLGCGLAAGFIGRGLSRGLKRGGRLWGGGWACDLLWAGKGVFLWLLGEGERM</sequence>
<proteinExistence type="predicted"/>
<keyword evidence="2" id="KW-1185">Reference proteome</keyword>
<dbReference type="EMBL" id="ML977519">
    <property type="protein sequence ID" value="KAF2124385.1"/>
    <property type="molecule type" value="Genomic_DNA"/>
</dbReference>
<accession>A0A6A5ZZD8</accession>
<protein>
    <submittedName>
        <fullName evidence="1">Uncharacterized protein</fullName>
    </submittedName>
</protein>
<evidence type="ECO:0000313" key="2">
    <source>
        <dbReference type="Proteomes" id="UP000799771"/>
    </source>
</evidence>
<dbReference type="Proteomes" id="UP000799771">
    <property type="component" value="Unassembled WGS sequence"/>
</dbReference>
<evidence type="ECO:0000313" key="1">
    <source>
        <dbReference type="EMBL" id="KAF2124385.1"/>
    </source>
</evidence>
<gene>
    <name evidence="1" type="ORF">P153DRAFT_131003</name>
</gene>
<name>A0A6A5ZZD8_9PLEO</name>
<dbReference type="GeneID" id="54402476"/>
<dbReference type="AlphaFoldDB" id="A0A6A5ZZD8"/>
<organism evidence="1 2">
    <name type="scientific">Dothidotthia symphoricarpi CBS 119687</name>
    <dbReference type="NCBI Taxonomy" id="1392245"/>
    <lineage>
        <taxon>Eukaryota</taxon>
        <taxon>Fungi</taxon>
        <taxon>Dikarya</taxon>
        <taxon>Ascomycota</taxon>
        <taxon>Pezizomycotina</taxon>
        <taxon>Dothideomycetes</taxon>
        <taxon>Pleosporomycetidae</taxon>
        <taxon>Pleosporales</taxon>
        <taxon>Dothidotthiaceae</taxon>
        <taxon>Dothidotthia</taxon>
    </lineage>
</organism>
<dbReference type="RefSeq" id="XP_033518778.1">
    <property type="nucleotide sequence ID" value="XM_033662044.1"/>
</dbReference>